<feature type="coiled-coil region" evidence="2">
    <location>
        <begin position="52"/>
        <end position="83"/>
    </location>
</feature>
<keyword evidence="2" id="KW-0175">Coiled coil</keyword>
<name>A0A2W5SIR0_9BACT</name>
<dbReference type="PANTHER" id="PTHR33745">
    <property type="entry name" value="RSBT ANTAGONIST PROTEIN RSBS-RELATED"/>
    <property type="match status" value="1"/>
</dbReference>
<dbReference type="AlphaFoldDB" id="A0A2W5SIR0"/>
<organism evidence="3 4">
    <name type="scientific">Archangium gephyra</name>
    <dbReference type="NCBI Taxonomy" id="48"/>
    <lineage>
        <taxon>Bacteria</taxon>
        <taxon>Pseudomonadati</taxon>
        <taxon>Myxococcota</taxon>
        <taxon>Myxococcia</taxon>
        <taxon>Myxococcales</taxon>
        <taxon>Cystobacterineae</taxon>
        <taxon>Archangiaceae</taxon>
        <taxon>Archangium</taxon>
    </lineage>
</organism>
<reference evidence="3 4" key="1">
    <citation type="submission" date="2017-08" db="EMBL/GenBank/DDBJ databases">
        <title>Infants hospitalized years apart are colonized by the same room-sourced microbial strains.</title>
        <authorList>
            <person name="Brooks B."/>
            <person name="Olm M.R."/>
            <person name="Firek B.A."/>
            <person name="Baker R."/>
            <person name="Thomas B.C."/>
            <person name="Morowitz M.J."/>
            <person name="Banfield J.F."/>
        </authorList>
    </citation>
    <scope>NUCLEOTIDE SEQUENCE [LARGE SCALE GENOMIC DNA]</scope>
    <source>
        <strain evidence="3">S2_003_000_R2_14</strain>
    </source>
</reference>
<evidence type="ECO:0000313" key="3">
    <source>
        <dbReference type="EMBL" id="PZR02300.1"/>
    </source>
</evidence>
<evidence type="ECO:0000256" key="2">
    <source>
        <dbReference type="SAM" id="Coils"/>
    </source>
</evidence>
<dbReference type="EMBL" id="QFQP01000211">
    <property type="protein sequence ID" value="PZR02300.1"/>
    <property type="molecule type" value="Genomic_DNA"/>
</dbReference>
<keyword evidence="1" id="KW-0597">Phosphoprotein</keyword>
<protein>
    <submittedName>
        <fullName evidence="3">Uncharacterized protein</fullName>
    </submittedName>
</protein>
<dbReference type="InterPro" id="IPR051932">
    <property type="entry name" value="Bact_StressResp_Reg"/>
</dbReference>
<evidence type="ECO:0000313" key="4">
    <source>
        <dbReference type="Proteomes" id="UP000249061"/>
    </source>
</evidence>
<proteinExistence type="predicted"/>
<sequence>MSISKERIERVVDLMAKAACKEYHHRIDVSVDAVDDPFLHVEVGMNVVMEDLEKAETDRRSHVAEIERKNREIADRAAMALRELSTPIISVWDGVLTLPIIGMVDTVRGAEMMEQLLARVA</sequence>
<dbReference type="PANTHER" id="PTHR33745:SF3">
    <property type="entry name" value="RSBT CO-ANTAGONIST PROTEIN RSBRC"/>
    <property type="match status" value="1"/>
</dbReference>
<comment type="caution">
    <text evidence="3">The sequence shown here is derived from an EMBL/GenBank/DDBJ whole genome shotgun (WGS) entry which is preliminary data.</text>
</comment>
<gene>
    <name evidence="3" type="ORF">DI536_37120</name>
</gene>
<accession>A0A2W5SIR0</accession>
<feature type="non-terminal residue" evidence="3">
    <location>
        <position position="121"/>
    </location>
</feature>
<evidence type="ECO:0000256" key="1">
    <source>
        <dbReference type="ARBA" id="ARBA00022553"/>
    </source>
</evidence>
<dbReference type="Proteomes" id="UP000249061">
    <property type="component" value="Unassembled WGS sequence"/>
</dbReference>